<name>A0A8I0DUS2_9FIRM</name>
<evidence type="ECO:0000256" key="4">
    <source>
        <dbReference type="ARBA" id="ARBA00022741"/>
    </source>
</evidence>
<dbReference type="AlphaFoldDB" id="A0A8I0DUS2"/>
<organism evidence="13 14">
    <name type="scientific">Coprococcus hominis</name>
    <name type="common">ex Liu et al. 2022</name>
    <dbReference type="NCBI Taxonomy" id="2763039"/>
    <lineage>
        <taxon>Bacteria</taxon>
        <taxon>Bacillati</taxon>
        <taxon>Bacillota</taxon>
        <taxon>Clostridia</taxon>
        <taxon>Lachnospirales</taxon>
        <taxon>Lachnospiraceae</taxon>
        <taxon>Coprococcus</taxon>
    </lineage>
</organism>
<comment type="similarity">
    <text evidence="2">Belongs to the asparagine synthetase family.</text>
</comment>
<evidence type="ECO:0000259" key="12">
    <source>
        <dbReference type="PROSITE" id="PS51278"/>
    </source>
</evidence>
<proteinExistence type="inferred from homology"/>
<dbReference type="NCBIfam" id="TIGR01536">
    <property type="entry name" value="asn_synth_AEB"/>
    <property type="match status" value="1"/>
</dbReference>
<dbReference type="EC" id="6.3.5.4" evidence="3"/>
<reference evidence="13 14" key="1">
    <citation type="submission" date="2020-08" db="EMBL/GenBank/DDBJ databases">
        <title>Genome public.</title>
        <authorList>
            <person name="Liu C."/>
            <person name="Sun Q."/>
        </authorList>
    </citation>
    <scope>NUCLEOTIDE SEQUENCE [LARGE SCALE GENOMIC DNA]</scope>
    <source>
        <strain evidence="13 14">NSJ-10</strain>
    </source>
</reference>
<dbReference type="GO" id="GO:0004066">
    <property type="term" value="F:asparagine synthase (glutamine-hydrolyzing) activity"/>
    <property type="evidence" value="ECO:0007669"/>
    <property type="project" value="UniProtKB-EC"/>
</dbReference>
<keyword evidence="13" id="KW-0436">Ligase</keyword>
<dbReference type="InterPro" id="IPR017932">
    <property type="entry name" value="GATase_2_dom"/>
</dbReference>
<dbReference type="SUPFAM" id="SSF56235">
    <property type="entry name" value="N-terminal nucleophile aminohydrolases (Ntn hydrolases)"/>
    <property type="match status" value="1"/>
</dbReference>
<dbReference type="InterPro" id="IPR001962">
    <property type="entry name" value="Asn_synthase"/>
</dbReference>
<dbReference type="InterPro" id="IPR014729">
    <property type="entry name" value="Rossmann-like_a/b/a_fold"/>
</dbReference>
<dbReference type="Pfam" id="PF00733">
    <property type="entry name" value="Asn_synthase"/>
    <property type="match status" value="1"/>
</dbReference>
<dbReference type="CDD" id="cd00712">
    <property type="entry name" value="AsnB"/>
    <property type="match status" value="1"/>
</dbReference>
<dbReference type="GO" id="GO:0006529">
    <property type="term" value="P:asparagine biosynthetic process"/>
    <property type="evidence" value="ECO:0007669"/>
    <property type="project" value="UniProtKB-KW"/>
</dbReference>
<evidence type="ECO:0000256" key="3">
    <source>
        <dbReference type="ARBA" id="ARBA00012737"/>
    </source>
</evidence>
<dbReference type="PROSITE" id="PS51278">
    <property type="entry name" value="GATASE_TYPE_2"/>
    <property type="match status" value="1"/>
</dbReference>
<keyword evidence="6 9" id="KW-0061">Asparagine biosynthesis</keyword>
<dbReference type="RefSeq" id="WP_186847516.1">
    <property type="nucleotide sequence ID" value="NZ_JACOOX010000003.1"/>
</dbReference>
<dbReference type="Gene3D" id="3.60.20.10">
    <property type="entry name" value="Glutamine Phosphoribosylpyrophosphate, subunit 1, domain 1"/>
    <property type="match status" value="1"/>
</dbReference>
<feature type="domain" description="Glutamine amidotransferase type-2" evidence="12">
    <location>
        <begin position="2"/>
        <end position="221"/>
    </location>
</feature>
<dbReference type="InterPro" id="IPR006426">
    <property type="entry name" value="Asn_synth_AEB"/>
</dbReference>
<evidence type="ECO:0000256" key="11">
    <source>
        <dbReference type="PIRSR" id="PIRSR001589-3"/>
    </source>
</evidence>
<feature type="binding site" evidence="10">
    <location>
        <position position="106"/>
    </location>
    <ligand>
        <name>L-glutamine</name>
        <dbReference type="ChEBI" id="CHEBI:58359"/>
    </ligand>
</feature>
<comment type="caution">
    <text evidence="13">The sequence shown here is derived from an EMBL/GenBank/DDBJ whole genome shotgun (WGS) entry which is preliminary data.</text>
</comment>
<dbReference type="CDD" id="cd01991">
    <property type="entry name" value="Asn_synthase_B_C"/>
    <property type="match status" value="1"/>
</dbReference>
<dbReference type="InterPro" id="IPR029055">
    <property type="entry name" value="Ntn_hydrolases_N"/>
</dbReference>
<evidence type="ECO:0000256" key="1">
    <source>
        <dbReference type="ARBA" id="ARBA00005187"/>
    </source>
</evidence>
<evidence type="ECO:0000313" key="14">
    <source>
        <dbReference type="Proteomes" id="UP000615234"/>
    </source>
</evidence>
<keyword evidence="5 10" id="KW-0067">ATP-binding</keyword>
<dbReference type="GO" id="GO:0005524">
    <property type="term" value="F:ATP binding"/>
    <property type="evidence" value="ECO:0007669"/>
    <property type="project" value="UniProtKB-KW"/>
</dbReference>
<dbReference type="Proteomes" id="UP000615234">
    <property type="component" value="Unassembled WGS sequence"/>
</dbReference>
<dbReference type="PIRSF" id="PIRSF001589">
    <property type="entry name" value="Asn_synthetase_glu-h"/>
    <property type="match status" value="1"/>
</dbReference>
<dbReference type="SUPFAM" id="SSF52402">
    <property type="entry name" value="Adenine nucleotide alpha hydrolases-like"/>
    <property type="match status" value="1"/>
</dbReference>
<evidence type="ECO:0000256" key="6">
    <source>
        <dbReference type="ARBA" id="ARBA00022888"/>
    </source>
</evidence>
<sequence>MCSISGFYNVHGRYLETPGHFRDILSAMNAKQKHRGPDDDGILLMDTCGLSHTRLSIRDIKAGLQPMSRTVQGRMFTIVFNGEIYNTDELKRELILRGYSFSTTSDTEVLLFSYIYYGPDFVKHINGIFSFAIYDHTEEAIFLYRDPFGVKPLYYTFLSDRTLVFASERKALFCYPGTFPRLDKKGLCEIFAIGPSKTPGCGVFKGIDELKPGHYIRYDRFGCSTTCYFRIQSIPHTDDYQTTVEKTSDLLNAAVKRQIVSDVPICTFLSGGIDSSIVSAICAEELKKQGQILDTYSFDFTDNSRYFKSNAFQPEQDRPYVDQMVSFLGTKHHYLTCNMEELADLLYDSVLSRDQPTMADVDSSLLYFCKLVSENNKVVLTGECADEIFGGYPWFYREDLLASDTFPWMTDLTPRKQLLDPEFADALQMDDYVKNLYHQIISEIPVLPEESNIEKSRRRIGYMNIRMFMQTLLDRMDRTSMYHGLEARVPFADIHLMQYVFNVPWKYKYRNQTEKSLLRHAAVNLVPNEILFRKKSPYPKTYNPLYETILADRLREVIHDPASPVNRFLDKKAVLQFLESPKDYGKPWYGQLMAGPQMMAYLLQVNYWLKEYQIAVEL</sequence>
<comment type="pathway">
    <text evidence="1">Amino-acid biosynthesis; L-asparagine biosynthesis; L-asparagine from L-aspartate (L-Gln route): step 1/1.</text>
</comment>
<dbReference type="GO" id="GO:0005829">
    <property type="term" value="C:cytosol"/>
    <property type="evidence" value="ECO:0007669"/>
    <property type="project" value="TreeGrafter"/>
</dbReference>
<dbReference type="InterPro" id="IPR051786">
    <property type="entry name" value="ASN_synthetase/amidase"/>
</dbReference>
<feature type="site" description="Important for beta-aspartyl-AMP intermediate formation" evidence="11">
    <location>
        <position position="383"/>
    </location>
</feature>
<evidence type="ECO:0000256" key="10">
    <source>
        <dbReference type="PIRSR" id="PIRSR001589-2"/>
    </source>
</evidence>
<dbReference type="Gene3D" id="3.40.50.620">
    <property type="entry name" value="HUPs"/>
    <property type="match status" value="1"/>
</dbReference>
<protein>
    <recommendedName>
        <fullName evidence="3">asparagine synthase (glutamine-hydrolyzing)</fullName>
        <ecNumber evidence="3">6.3.5.4</ecNumber>
    </recommendedName>
</protein>
<evidence type="ECO:0000256" key="2">
    <source>
        <dbReference type="ARBA" id="ARBA00005752"/>
    </source>
</evidence>
<evidence type="ECO:0000256" key="7">
    <source>
        <dbReference type="ARBA" id="ARBA00022962"/>
    </source>
</evidence>
<dbReference type="PANTHER" id="PTHR43284">
    <property type="entry name" value="ASPARAGINE SYNTHETASE (GLUTAMINE-HYDROLYZING)"/>
    <property type="match status" value="1"/>
</dbReference>
<dbReference type="Pfam" id="PF13537">
    <property type="entry name" value="GATase_7"/>
    <property type="match status" value="1"/>
</dbReference>
<keyword evidence="4 10" id="KW-0547">Nucleotide-binding</keyword>
<evidence type="ECO:0000256" key="9">
    <source>
        <dbReference type="PIRSR" id="PIRSR001589-1"/>
    </source>
</evidence>
<keyword evidence="7 9" id="KW-0315">Glutamine amidotransferase</keyword>
<feature type="active site" description="For GATase activity" evidence="9">
    <location>
        <position position="2"/>
    </location>
</feature>
<gene>
    <name evidence="13" type="primary">asnB</name>
    <name evidence="13" type="ORF">H8S09_05655</name>
</gene>
<dbReference type="EMBL" id="JACOOX010000003">
    <property type="protein sequence ID" value="MBC5662381.1"/>
    <property type="molecule type" value="Genomic_DNA"/>
</dbReference>
<evidence type="ECO:0000313" key="13">
    <source>
        <dbReference type="EMBL" id="MBC5662381.1"/>
    </source>
</evidence>
<dbReference type="PANTHER" id="PTHR43284:SF1">
    <property type="entry name" value="ASPARAGINE SYNTHETASE"/>
    <property type="match status" value="1"/>
</dbReference>
<comment type="catalytic activity">
    <reaction evidence="8">
        <text>L-aspartate + L-glutamine + ATP + H2O = L-asparagine + L-glutamate + AMP + diphosphate + H(+)</text>
        <dbReference type="Rhea" id="RHEA:12228"/>
        <dbReference type="ChEBI" id="CHEBI:15377"/>
        <dbReference type="ChEBI" id="CHEBI:15378"/>
        <dbReference type="ChEBI" id="CHEBI:29985"/>
        <dbReference type="ChEBI" id="CHEBI:29991"/>
        <dbReference type="ChEBI" id="CHEBI:30616"/>
        <dbReference type="ChEBI" id="CHEBI:33019"/>
        <dbReference type="ChEBI" id="CHEBI:58048"/>
        <dbReference type="ChEBI" id="CHEBI:58359"/>
        <dbReference type="ChEBI" id="CHEBI:456215"/>
        <dbReference type="EC" id="6.3.5.4"/>
    </reaction>
</comment>
<keyword evidence="14" id="KW-1185">Reference proteome</keyword>
<evidence type="ECO:0000256" key="5">
    <source>
        <dbReference type="ARBA" id="ARBA00022840"/>
    </source>
</evidence>
<keyword evidence="9" id="KW-0028">Amino-acid biosynthesis</keyword>
<evidence type="ECO:0000256" key="8">
    <source>
        <dbReference type="ARBA" id="ARBA00048741"/>
    </source>
</evidence>
<accession>A0A8I0DUS2</accession>
<dbReference type="InterPro" id="IPR033738">
    <property type="entry name" value="AsnB_N"/>
</dbReference>